<evidence type="ECO:0000256" key="8">
    <source>
        <dbReference type="ARBA" id="ARBA00023315"/>
    </source>
</evidence>
<dbReference type="EMBL" id="JABWRE010000004">
    <property type="protein sequence ID" value="MBC3440532.1"/>
    <property type="molecule type" value="Genomic_DNA"/>
</dbReference>
<dbReference type="InterPro" id="IPR005881">
    <property type="entry name" value="Ser_O-AcTrfase"/>
</dbReference>
<dbReference type="Pfam" id="PF00132">
    <property type="entry name" value="Hexapep"/>
    <property type="match status" value="1"/>
</dbReference>
<dbReference type="InterPro" id="IPR042122">
    <property type="entry name" value="Ser_AcTrfase_N_sf"/>
</dbReference>
<name>A0A923FYM1_9PSED</name>
<keyword evidence="6 11" id="KW-0808">Transferase</keyword>
<reference evidence="12" key="3">
    <citation type="submission" date="2021-06" db="EMBL/GenBank/DDBJ databases">
        <title>Updating the genus Pseudomonas: Description of 43 new species and partition of the Pseudomonas putida group.</title>
        <authorList>
            <person name="Girard L."/>
            <person name="Lood C."/>
            <person name="Vandamme P."/>
            <person name="Rokni-Zadeh H."/>
            <person name="Van Noort V."/>
            <person name="Hofte M."/>
            <person name="Lavigne R."/>
            <person name="De Mot R."/>
        </authorList>
    </citation>
    <scope>NUCLEOTIDE SEQUENCE</scope>
    <source>
        <strain evidence="12">SWRI10</strain>
    </source>
</reference>
<reference evidence="11" key="2">
    <citation type="submission" date="2020-07" db="EMBL/GenBank/DDBJ databases">
        <authorList>
            <person name="Lood C."/>
            <person name="Girard L."/>
        </authorList>
    </citation>
    <scope>NUCLEOTIDE SEQUENCE</scope>
    <source>
        <strain evidence="11">SWRI10</strain>
    </source>
</reference>
<evidence type="ECO:0000256" key="7">
    <source>
        <dbReference type="ARBA" id="ARBA00022737"/>
    </source>
</evidence>
<evidence type="ECO:0000256" key="4">
    <source>
        <dbReference type="ARBA" id="ARBA00022490"/>
    </source>
</evidence>
<keyword evidence="4" id="KW-0963">Cytoplasm</keyword>
<dbReference type="Gene3D" id="2.160.10.10">
    <property type="entry name" value="Hexapeptide repeat proteins"/>
    <property type="match status" value="1"/>
</dbReference>
<dbReference type="NCBIfam" id="TIGR01172">
    <property type="entry name" value="cysE"/>
    <property type="match status" value="1"/>
</dbReference>
<evidence type="ECO:0000256" key="2">
    <source>
        <dbReference type="ARBA" id="ARBA00007274"/>
    </source>
</evidence>
<dbReference type="Proteomes" id="UP000599879">
    <property type="component" value="Unassembled WGS sequence"/>
</dbReference>
<dbReference type="NCBIfam" id="NF041874">
    <property type="entry name" value="EPS_EpsC"/>
    <property type="match status" value="1"/>
</dbReference>
<proteinExistence type="inferred from homology"/>
<sequence>MFERLREDIQSVFHRDPAARNAFEVLTCYPGMHAIWLHRLGHALWLRDFKWLARLVSNFGRWMTGIEIHPGATIGRRFFIDHGMGIVIGETAEIGDDVTLYQGVTLGGTSWNKGKRHPTLENGVVVGAGAKVLGPFTVGAGAKIGSNAVVTKEVPPGATAVGIPGRIIVKTEDSEVEAKRKAMAEKIGFDAYGVSGDMPDPVARAIGQMLDHLQAVDERLEGMCGALTNLGSDYCGKELPALPEEDFVELTQGEAKPADAKQAAQGDTQPH</sequence>
<dbReference type="InterPro" id="IPR001451">
    <property type="entry name" value="Hexapep"/>
</dbReference>
<dbReference type="FunFam" id="1.10.3130.10:FF:000002">
    <property type="entry name" value="Serine acetyltransferase"/>
    <property type="match status" value="1"/>
</dbReference>
<dbReference type="SUPFAM" id="SSF51161">
    <property type="entry name" value="Trimeric LpxA-like enzymes"/>
    <property type="match status" value="1"/>
</dbReference>
<evidence type="ECO:0000256" key="9">
    <source>
        <dbReference type="ARBA" id="ARBA00049486"/>
    </source>
</evidence>
<evidence type="ECO:0000256" key="6">
    <source>
        <dbReference type="ARBA" id="ARBA00022679"/>
    </source>
</evidence>
<organism evidence="11">
    <name type="scientific">Pseudomonas urmiensis</name>
    <dbReference type="NCBI Taxonomy" id="2745493"/>
    <lineage>
        <taxon>Bacteria</taxon>
        <taxon>Pseudomonadati</taxon>
        <taxon>Pseudomonadota</taxon>
        <taxon>Gammaproteobacteria</taxon>
        <taxon>Pseudomonadales</taxon>
        <taxon>Pseudomonadaceae</taxon>
        <taxon>Pseudomonas</taxon>
    </lineage>
</organism>
<reference evidence="11" key="1">
    <citation type="journal article" date="2020" name="Microorganisms">
        <title>Reliable Identification of Environmental Pseudomonas Isolates Using the rpoD Gene.</title>
        <authorList>
            <consortium name="The Broad Institute Genome Sequencing Platform"/>
            <person name="Girard L."/>
            <person name="Lood C."/>
            <person name="Rokni-Zadeh H."/>
            <person name="van Noort V."/>
            <person name="Lavigne R."/>
            <person name="De Mot R."/>
        </authorList>
    </citation>
    <scope>NUCLEOTIDE SEQUENCE</scope>
    <source>
        <strain evidence="11">SWRI10</strain>
    </source>
</reference>
<evidence type="ECO:0000256" key="1">
    <source>
        <dbReference type="ARBA" id="ARBA00004496"/>
    </source>
</evidence>
<feature type="region of interest" description="Disordered" evidence="10">
    <location>
        <begin position="249"/>
        <end position="271"/>
    </location>
</feature>
<keyword evidence="8 11" id="KW-0012">Acyltransferase</keyword>
<accession>A0A923FYM1</accession>
<comment type="catalytic activity">
    <reaction evidence="9">
        <text>L-serine + acetyl-CoA = O-acetyl-L-serine + CoA</text>
        <dbReference type="Rhea" id="RHEA:24560"/>
        <dbReference type="ChEBI" id="CHEBI:33384"/>
        <dbReference type="ChEBI" id="CHEBI:57287"/>
        <dbReference type="ChEBI" id="CHEBI:57288"/>
        <dbReference type="ChEBI" id="CHEBI:58340"/>
        <dbReference type="EC" id="2.3.1.30"/>
    </reaction>
</comment>
<evidence type="ECO:0000256" key="10">
    <source>
        <dbReference type="SAM" id="MobiDB-lite"/>
    </source>
</evidence>
<comment type="similarity">
    <text evidence="2">Belongs to the transferase hexapeptide repeat family.</text>
</comment>
<comment type="subcellular location">
    <subcellularLocation>
        <location evidence="1">Cytoplasm</location>
    </subcellularLocation>
</comment>
<comment type="caution">
    <text evidence="11">The sequence shown here is derived from an EMBL/GenBank/DDBJ whole genome shotgun (WGS) entry which is preliminary data.</text>
</comment>
<dbReference type="EMBL" id="JABWRE020000001">
    <property type="protein sequence ID" value="MBV4534575.1"/>
    <property type="molecule type" value="Genomic_DNA"/>
</dbReference>
<dbReference type="RefSeq" id="WP_186554091.1">
    <property type="nucleotide sequence ID" value="NZ_JABWRE020000001.1"/>
</dbReference>
<dbReference type="InterPro" id="IPR053376">
    <property type="entry name" value="Serine_acetyltransferase"/>
</dbReference>
<keyword evidence="5" id="KW-0028">Amino-acid biosynthesis</keyword>
<evidence type="ECO:0000313" key="12">
    <source>
        <dbReference type="EMBL" id="MBV4534575.1"/>
    </source>
</evidence>
<dbReference type="InterPro" id="IPR045304">
    <property type="entry name" value="LbH_SAT"/>
</dbReference>
<dbReference type="GO" id="GO:0006535">
    <property type="term" value="P:cysteine biosynthetic process from serine"/>
    <property type="evidence" value="ECO:0007669"/>
    <property type="project" value="InterPro"/>
</dbReference>
<dbReference type="PANTHER" id="PTHR42811">
    <property type="entry name" value="SERINE ACETYLTRANSFERASE"/>
    <property type="match status" value="1"/>
</dbReference>
<evidence type="ECO:0000313" key="11">
    <source>
        <dbReference type="EMBL" id="MBC3440532.1"/>
    </source>
</evidence>
<evidence type="ECO:0000256" key="3">
    <source>
        <dbReference type="ARBA" id="ARBA00013266"/>
    </source>
</evidence>
<dbReference type="FunFam" id="2.160.10.10:FF:000007">
    <property type="entry name" value="Serine acetyltransferase"/>
    <property type="match status" value="1"/>
</dbReference>
<dbReference type="InterPro" id="IPR011004">
    <property type="entry name" value="Trimer_LpxA-like_sf"/>
</dbReference>
<dbReference type="GO" id="GO:0005737">
    <property type="term" value="C:cytoplasm"/>
    <property type="evidence" value="ECO:0007669"/>
    <property type="project" value="UniProtKB-SubCell"/>
</dbReference>
<protein>
    <recommendedName>
        <fullName evidence="3">serine O-acetyltransferase</fullName>
        <ecNumber evidence="3">2.3.1.30</ecNumber>
    </recommendedName>
</protein>
<dbReference type="EC" id="2.3.1.30" evidence="3"/>
<evidence type="ECO:0000256" key="5">
    <source>
        <dbReference type="ARBA" id="ARBA00022605"/>
    </source>
</evidence>
<keyword evidence="7" id="KW-0677">Repeat</keyword>
<dbReference type="Gene3D" id="1.10.3130.10">
    <property type="entry name" value="serine acetyltransferase, domain 1"/>
    <property type="match status" value="1"/>
</dbReference>
<dbReference type="AlphaFoldDB" id="A0A923FYM1"/>
<dbReference type="CDD" id="cd03354">
    <property type="entry name" value="LbH_SAT"/>
    <property type="match status" value="1"/>
</dbReference>
<dbReference type="GO" id="GO:0009001">
    <property type="term" value="F:serine O-acetyltransferase activity"/>
    <property type="evidence" value="ECO:0007669"/>
    <property type="project" value="UniProtKB-EC"/>
</dbReference>
<gene>
    <name evidence="11" type="primary">cysE</name>
    <name evidence="12" type="ORF">HU737_001120</name>
    <name evidence="11" type="ORF">HU737_07565</name>
</gene>